<feature type="region of interest" description="Disordered" evidence="1">
    <location>
        <begin position="635"/>
        <end position="711"/>
    </location>
</feature>
<gene>
    <name evidence="2" type="ORF">KFL_000140350</name>
</gene>
<feature type="compositionally biased region" description="Polar residues" evidence="1">
    <location>
        <begin position="413"/>
        <end position="423"/>
    </location>
</feature>
<feature type="compositionally biased region" description="Basic and acidic residues" evidence="1">
    <location>
        <begin position="969"/>
        <end position="981"/>
    </location>
</feature>
<feature type="compositionally biased region" description="Basic and acidic residues" evidence="1">
    <location>
        <begin position="1065"/>
        <end position="1083"/>
    </location>
</feature>
<feature type="compositionally biased region" description="Gly residues" evidence="1">
    <location>
        <begin position="1051"/>
        <end position="1060"/>
    </location>
</feature>
<accession>A0A1Y1HJ30</accession>
<feature type="region of interest" description="Disordered" evidence="1">
    <location>
        <begin position="127"/>
        <end position="150"/>
    </location>
</feature>
<evidence type="ECO:0000256" key="1">
    <source>
        <dbReference type="SAM" id="MobiDB-lite"/>
    </source>
</evidence>
<dbReference type="EMBL" id="DF236963">
    <property type="protein sequence ID" value="GAQ78515.1"/>
    <property type="molecule type" value="Genomic_DNA"/>
</dbReference>
<evidence type="ECO:0000313" key="2">
    <source>
        <dbReference type="EMBL" id="GAQ78515.1"/>
    </source>
</evidence>
<proteinExistence type="predicted"/>
<feature type="compositionally biased region" description="Gly residues" evidence="1">
    <location>
        <begin position="319"/>
        <end position="332"/>
    </location>
</feature>
<protein>
    <submittedName>
        <fullName evidence="2">Uncharacterized protein</fullName>
    </submittedName>
</protein>
<name>A0A1Y1HJ30_KLENI</name>
<feature type="region of interest" description="Disordered" evidence="1">
    <location>
        <begin position="239"/>
        <end position="426"/>
    </location>
</feature>
<feature type="compositionally biased region" description="Polar residues" evidence="1">
    <location>
        <begin position="657"/>
        <end position="673"/>
    </location>
</feature>
<feature type="compositionally biased region" description="Basic and acidic residues" evidence="1">
    <location>
        <begin position="248"/>
        <end position="269"/>
    </location>
</feature>
<feature type="region of interest" description="Disordered" evidence="1">
    <location>
        <begin position="67"/>
        <end position="106"/>
    </location>
</feature>
<feature type="region of interest" description="Disordered" evidence="1">
    <location>
        <begin position="862"/>
        <end position="1140"/>
    </location>
</feature>
<dbReference type="OMA" id="GIREHEM"/>
<feature type="region of interest" description="Disordered" evidence="1">
    <location>
        <begin position="1293"/>
        <end position="1322"/>
    </location>
</feature>
<organism evidence="2 3">
    <name type="scientific">Klebsormidium nitens</name>
    <name type="common">Green alga</name>
    <name type="synonym">Ulothrix nitens</name>
    <dbReference type="NCBI Taxonomy" id="105231"/>
    <lineage>
        <taxon>Eukaryota</taxon>
        <taxon>Viridiplantae</taxon>
        <taxon>Streptophyta</taxon>
        <taxon>Klebsormidiophyceae</taxon>
        <taxon>Klebsormidiales</taxon>
        <taxon>Klebsormidiaceae</taxon>
        <taxon>Klebsormidium</taxon>
    </lineage>
</organism>
<feature type="compositionally biased region" description="Basic and acidic residues" evidence="1">
    <location>
        <begin position="1187"/>
        <end position="1207"/>
    </location>
</feature>
<dbReference type="Proteomes" id="UP000054558">
    <property type="component" value="Unassembled WGS sequence"/>
</dbReference>
<feature type="region of interest" description="Disordered" evidence="1">
    <location>
        <begin position="1161"/>
        <end position="1207"/>
    </location>
</feature>
<feature type="compositionally biased region" description="Gly residues" evidence="1">
    <location>
        <begin position="399"/>
        <end position="410"/>
    </location>
</feature>
<feature type="region of interest" description="Disordered" evidence="1">
    <location>
        <begin position="1346"/>
        <end position="1374"/>
    </location>
</feature>
<evidence type="ECO:0000313" key="3">
    <source>
        <dbReference type="Proteomes" id="UP000054558"/>
    </source>
</evidence>
<reference evidence="2 3" key="1">
    <citation type="journal article" date="2014" name="Nat. Commun.">
        <title>Klebsormidium flaccidum genome reveals primary factors for plant terrestrial adaptation.</title>
        <authorList>
            <person name="Hori K."/>
            <person name="Maruyama F."/>
            <person name="Fujisawa T."/>
            <person name="Togashi T."/>
            <person name="Yamamoto N."/>
            <person name="Seo M."/>
            <person name="Sato S."/>
            <person name="Yamada T."/>
            <person name="Mori H."/>
            <person name="Tajima N."/>
            <person name="Moriyama T."/>
            <person name="Ikeuchi M."/>
            <person name="Watanabe M."/>
            <person name="Wada H."/>
            <person name="Kobayashi K."/>
            <person name="Saito M."/>
            <person name="Masuda T."/>
            <person name="Sasaki-Sekimoto Y."/>
            <person name="Mashiguchi K."/>
            <person name="Awai K."/>
            <person name="Shimojima M."/>
            <person name="Masuda S."/>
            <person name="Iwai M."/>
            <person name="Nobusawa T."/>
            <person name="Narise T."/>
            <person name="Kondo S."/>
            <person name="Saito H."/>
            <person name="Sato R."/>
            <person name="Murakawa M."/>
            <person name="Ihara Y."/>
            <person name="Oshima-Yamada Y."/>
            <person name="Ohtaka K."/>
            <person name="Satoh M."/>
            <person name="Sonobe K."/>
            <person name="Ishii M."/>
            <person name="Ohtani R."/>
            <person name="Kanamori-Sato M."/>
            <person name="Honoki R."/>
            <person name="Miyazaki D."/>
            <person name="Mochizuki H."/>
            <person name="Umetsu J."/>
            <person name="Higashi K."/>
            <person name="Shibata D."/>
            <person name="Kamiya Y."/>
            <person name="Sato N."/>
            <person name="Nakamura Y."/>
            <person name="Tabata S."/>
            <person name="Ida S."/>
            <person name="Kurokawa K."/>
            <person name="Ohta H."/>
        </authorList>
    </citation>
    <scope>NUCLEOTIDE SEQUENCE [LARGE SCALE GENOMIC DNA]</scope>
    <source>
        <strain evidence="2 3">NIES-2285</strain>
    </source>
</reference>
<feature type="compositionally biased region" description="Basic and acidic residues" evidence="1">
    <location>
        <begin position="1000"/>
        <end position="1033"/>
    </location>
</feature>
<feature type="compositionally biased region" description="Low complexity" evidence="1">
    <location>
        <begin position="1294"/>
        <end position="1307"/>
    </location>
</feature>
<feature type="compositionally biased region" description="Polar residues" evidence="1">
    <location>
        <begin position="636"/>
        <end position="650"/>
    </location>
</feature>
<feature type="compositionally biased region" description="Polar residues" evidence="1">
    <location>
        <begin position="297"/>
        <end position="308"/>
    </location>
</feature>
<keyword evidence="3" id="KW-1185">Reference proteome</keyword>
<feature type="compositionally biased region" description="Basic residues" evidence="1">
    <location>
        <begin position="1093"/>
        <end position="1107"/>
    </location>
</feature>
<sequence length="1387" mass="145060">MLLVGHPGVISKVLNCSACETRRKCWSSWLLKDRAEALRFRGWHLARLSGGGFQQRQDRSDVLRCSIPAEGKNRKGGTQRIGSETRGGKKRKKHRESGGVNGEGGTVVTSALRQLPLDLTLQQENGSALGAKQGGGTKPSESATEDGGPQALNGKFGKWLYPAIAGLAVAGVAWVAAPQALELLAASNHQTKPSLGVEYEWTPGDGSVERILARELAKRFHEMPPDELATVLKSLMDARTLPSPDPMAHSEHPSLLGEKTEQVPRKAVETQESPARLVRGPQTGPPEETVSGGLAGSSAQATVSSLNESKLGRERKGAGISGLRGTEPGGATEGSDAVAQGGGEEAGGRTSRSVVSGPGHVALDVTEIESQGRAPGSASPQVYLSGAAETETESVRPSGRGGKGASGGEETGQSGRVNEQTGGLRTEAVAEGERSALGGSGDGTSGQQSAVELGGDVAAEVSGRGSQEEVPPSNEEASDVTLERLRAAGVDVSALFSSEGGGAGVETMGGIAVGSGPGDPLGVGGLAGALVEKVRGLRVDPDALFAPVREVIPTAEFEKALEGAREAVRSSGAVTGLENLRASVAENGLEGLTQEVAESWGKQGLPIQLGIGAAFLVVVASVVAALWGAWEGVTGQDGTASESLSEQGESWTGRKPSPNNVRQTGSGEPSTRSGEFVRDAAVTGGKEMRVDGAGYTSAGKGTGGGRAEERWLRSRPDVSRAAADVSEGAVASGGKVLWVRGEEPEVAALMERARRTATARASDRQRGIKVQGSRREVQVGERVGVQGLKETGMGEGREREVADVRRPDNGTEKQVGGLADLMRAEDGMEKQVGGVPAGANRRSQTTGPLFQERNARVLEGAVQPSSNGAVAPREKPLEAGGVTPEARELGSVTQLLSRRRPKRGGGGLELLSNRGRVLGNGHLSGEDGGSSFGVQSPSEGARHANGESAAVEKRRRSGVWGQKGASSRRTGESAEGQEREGVSLPGAMENGSRGGVAVWEGKREQMERNLGEGSGREAEYGVRNRGSGMREEGSASGELGKGFVSVDMYGASGGLGGGRRTGPPRQEERARDKERGVGERDFSEDVEFSLGQRRFKSGPHDLHRRRAREGPSRGLQFFERATKAERLGPRGSPSLAAASEGRRYLQPVVLGKDDGRLRLEGELHHSGGSAEHLVEEEGMSSVGASKVSEEKAARAEPLPRVRQAGEREAGKVIDRAVFTLESTGDGQTGRRYVRPTLEASREGGGRRGLEDDVALMSEISALEGREGPQFDSPPAEARMTSAGASVTSGGTRLAAADASAPAAPRRTAYSEMPRRAEHHSTVSSMVGREAVDNIGMEGVSASGFRQQFDPQTVAADKRGNSEHTEDDWREAFRHSRRVMRVDRDVLN</sequence>